<feature type="coiled-coil region" evidence="7">
    <location>
        <begin position="81"/>
        <end position="108"/>
    </location>
</feature>
<evidence type="ECO:0000256" key="4">
    <source>
        <dbReference type="ARBA" id="ARBA00022776"/>
    </source>
</evidence>
<dbReference type="SUPFAM" id="SSF49785">
    <property type="entry name" value="Galactose-binding domain-like"/>
    <property type="match status" value="1"/>
</dbReference>
<dbReference type="PANTHER" id="PTHR12936:SF0">
    <property type="entry name" value="ANAPHASE-PROMOTING COMPLEX SUBUNIT 10"/>
    <property type="match status" value="1"/>
</dbReference>
<proteinExistence type="inferred from homology"/>
<evidence type="ECO:0000256" key="1">
    <source>
        <dbReference type="ARBA" id="ARBA00006762"/>
    </source>
</evidence>
<evidence type="ECO:0000313" key="10">
    <source>
        <dbReference type="WBParaSite" id="L893_g31563.t1"/>
    </source>
</evidence>
<evidence type="ECO:0000256" key="3">
    <source>
        <dbReference type="ARBA" id="ARBA00022618"/>
    </source>
</evidence>
<keyword evidence="9" id="KW-1185">Reference proteome</keyword>
<dbReference type="GO" id="GO:0070979">
    <property type="term" value="P:protein K11-linked ubiquitination"/>
    <property type="evidence" value="ECO:0007669"/>
    <property type="project" value="TreeGrafter"/>
</dbReference>
<keyword evidence="7" id="KW-0175">Coiled coil</keyword>
<accession>A0A1I8A0T4</accession>
<dbReference type="GO" id="GO:0051301">
    <property type="term" value="P:cell division"/>
    <property type="evidence" value="ECO:0007669"/>
    <property type="project" value="UniProtKB-KW"/>
</dbReference>
<keyword evidence="4" id="KW-0498">Mitosis</keyword>
<keyword evidence="5" id="KW-0833">Ubl conjugation pathway</keyword>
<evidence type="ECO:0000256" key="2">
    <source>
        <dbReference type="ARBA" id="ARBA00013927"/>
    </source>
</evidence>
<evidence type="ECO:0000256" key="5">
    <source>
        <dbReference type="ARBA" id="ARBA00022786"/>
    </source>
</evidence>
<protein>
    <recommendedName>
        <fullName evidence="2">Anaphase-promoting complex subunit 10</fullName>
    </recommendedName>
</protein>
<sequence>MSRWDILQHVCPVFIVGAEKRSSGFHGSLKAALGLSVRPSLVAIGIKKMDDSLETVNVETSGVQLEEMSESQLEYSSNMPAVTIQAEVDSSVEQITEAEEEVEEMDDTEGVMVSNAALDSTLLSSMSTAVIPWENALPDDMADVRDITFSGVWSLSSCKIDGYGITQLLDEHVDQYWQSDGPQPHQITVEFQTLTDIVCVLLYLDFKTDESYTPSRVSVQLGSSILDFDEGRIFNFSEPMGWQVLDLRDSSQSQKPAQAFALQLQVMQNHQNGRDTHIRHMKIIGPGRTGLYDPVEGVAAMKEDFLEGYNKAHSRYGMFHDWEWIEKPSSADFGFGLSLR</sequence>
<evidence type="ECO:0000313" key="9">
    <source>
        <dbReference type="Proteomes" id="UP000095287"/>
    </source>
</evidence>
<evidence type="ECO:0000259" key="8">
    <source>
        <dbReference type="PROSITE" id="PS51284"/>
    </source>
</evidence>
<dbReference type="PROSITE" id="PS51284">
    <property type="entry name" value="DOC"/>
    <property type="match status" value="1"/>
</dbReference>
<name>A0A1I8A0T4_9BILA</name>
<evidence type="ECO:0000256" key="6">
    <source>
        <dbReference type="ARBA" id="ARBA00023306"/>
    </source>
</evidence>
<keyword evidence="3" id="KW-0132">Cell division</keyword>
<reference evidence="10" key="1">
    <citation type="submission" date="2016-11" db="UniProtKB">
        <authorList>
            <consortium name="WormBaseParasite"/>
        </authorList>
    </citation>
    <scope>IDENTIFICATION</scope>
</reference>
<evidence type="ECO:0000256" key="7">
    <source>
        <dbReference type="SAM" id="Coils"/>
    </source>
</evidence>
<dbReference type="SMART" id="SM01337">
    <property type="entry name" value="APC10"/>
    <property type="match status" value="1"/>
</dbReference>
<dbReference type="PANTHER" id="PTHR12936">
    <property type="entry name" value="ANAPHASE-PROMOTING COMPLEX 10"/>
    <property type="match status" value="1"/>
</dbReference>
<dbReference type="WBParaSite" id="L893_g31563.t1">
    <property type="protein sequence ID" value="L893_g31563.t1"/>
    <property type="gene ID" value="L893_g31563"/>
</dbReference>
<dbReference type="Proteomes" id="UP000095287">
    <property type="component" value="Unplaced"/>
</dbReference>
<dbReference type="CDD" id="cd08366">
    <property type="entry name" value="APC10"/>
    <property type="match status" value="1"/>
</dbReference>
<comment type="similarity">
    <text evidence="1">Belongs to the APC10 family.</text>
</comment>
<dbReference type="Pfam" id="PF03256">
    <property type="entry name" value="ANAPC10"/>
    <property type="match status" value="1"/>
</dbReference>
<dbReference type="GO" id="GO:0031145">
    <property type="term" value="P:anaphase-promoting complex-dependent catabolic process"/>
    <property type="evidence" value="ECO:0007669"/>
    <property type="project" value="InterPro"/>
</dbReference>
<dbReference type="Gene3D" id="2.60.120.260">
    <property type="entry name" value="Galactose-binding domain-like"/>
    <property type="match status" value="1"/>
</dbReference>
<dbReference type="GO" id="GO:0005680">
    <property type="term" value="C:anaphase-promoting complex"/>
    <property type="evidence" value="ECO:0007669"/>
    <property type="project" value="InterPro"/>
</dbReference>
<dbReference type="InterPro" id="IPR016901">
    <property type="entry name" value="APC10/Doc1"/>
</dbReference>
<dbReference type="AlphaFoldDB" id="A0A1I8A0T4"/>
<organism evidence="9 10">
    <name type="scientific">Steinernema glaseri</name>
    <dbReference type="NCBI Taxonomy" id="37863"/>
    <lineage>
        <taxon>Eukaryota</taxon>
        <taxon>Metazoa</taxon>
        <taxon>Ecdysozoa</taxon>
        <taxon>Nematoda</taxon>
        <taxon>Chromadorea</taxon>
        <taxon>Rhabditida</taxon>
        <taxon>Tylenchina</taxon>
        <taxon>Panagrolaimomorpha</taxon>
        <taxon>Strongyloidoidea</taxon>
        <taxon>Steinernematidae</taxon>
        <taxon>Steinernema</taxon>
    </lineage>
</organism>
<dbReference type="InterPro" id="IPR008979">
    <property type="entry name" value="Galactose-bd-like_sf"/>
</dbReference>
<feature type="domain" description="DOC" evidence="8">
    <location>
        <begin position="123"/>
        <end position="310"/>
    </location>
</feature>
<keyword evidence="6" id="KW-0131">Cell cycle</keyword>
<dbReference type="InterPro" id="IPR004939">
    <property type="entry name" value="APC_su10/DOC_dom"/>
</dbReference>